<evidence type="ECO:0000313" key="3">
    <source>
        <dbReference type="Proteomes" id="UP000777438"/>
    </source>
</evidence>
<dbReference type="AlphaFoldDB" id="A0A9P9AGI4"/>
<feature type="region of interest" description="Disordered" evidence="1">
    <location>
        <begin position="29"/>
        <end position="97"/>
    </location>
</feature>
<evidence type="ECO:0000313" key="2">
    <source>
        <dbReference type="EMBL" id="KAH6876704.1"/>
    </source>
</evidence>
<dbReference type="Proteomes" id="UP000777438">
    <property type="component" value="Unassembled WGS sequence"/>
</dbReference>
<dbReference type="OrthoDB" id="2350934at2759"/>
<accession>A0A9P9AGI4</accession>
<feature type="region of interest" description="Disordered" evidence="1">
    <location>
        <begin position="133"/>
        <end position="152"/>
    </location>
</feature>
<keyword evidence="3" id="KW-1185">Reference proteome</keyword>
<feature type="non-terminal residue" evidence="2">
    <location>
        <position position="1"/>
    </location>
</feature>
<gene>
    <name evidence="2" type="ORF">B0T10DRAFT_363400</name>
</gene>
<feature type="compositionally biased region" description="Polar residues" evidence="1">
    <location>
        <begin position="29"/>
        <end position="50"/>
    </location>
</feature>
<feature type="non-terminal residue" evidence="2">
    <location>
        <position position="152"/>
    </location>
</feature>
<evidence type="ECO:0000256" key="1">
    <source>
        <dbReference type="SAM" id="MobiDB-lite"/>
    </source>
</evidence>
<comment type="caution">
    <text evidence="2">The sequence shown here is derived from an EMBL/GenBank/DDBJ whole genome shotgun (WGS) entry which is preliminary data.</text>
</comment>
<organism evidence="2 3">
    <name type="scientific">Thelonectria olida</name>
    <dbReference type="NCBI Taxonomy" id="1576542"/>
    <lineage>
        <taxon>Eukaryota</taxon>
        <taxon>Fungi</taxon>
        <taxon>Dikarya</taxon>
        <taxon>Ascomycota</taxon>
        <taxon>Pezizomycotina</taxon>
        <taxon>Sordariomycetes</taxon>
        <taxon>Hypocreomycetidae</taxon>
        <taxon>Hypocreales</taxon>
        <taxon>Nectriaceae</taxon>
        <taxon>Thelonectria</taxon>
    </lineage>
</organism>
<proteinExistence type="predicted"/>
<dbReference type="EMBL" id="JAGPYM010000033">
    <property type="protein sequence ID" value="KAH6876704.1"/>
    <property type="molecule type" value="Genomic_DNA"/>
</dbReference>
<sequence>AIAMHWQLAETDMARRAIRVLFPLASVNIDDNSNHQNPPSPSHAYSQYQGSFPRHLRATSPQAIYSRPSPVAGDSSDIVSHYEESRPPLPQSMRSDPHEVYYMPGYGLALIQGQPPPREGLLPGFDELTAGAIPQKTAPPPAKMSLLPAIGP</sequence>
<protein>
    <submittedName>
        <fullName evidence="2">Uncharacterized protein</fullName>
    </submittedName>
</protein>
<name>A0A9P9AGI4_9HYPO</name>
<reference evidence="2 3" key="1">
    <citation type="journal article" date="2021" name="Nat. Commun.">
        <title>Genetic determinants of endophytism in the Arabidopsis root mycobiome.</title>
        <authorList>
            <person name="Mesny F."/>
            <person name="Miyauchi S."/>
            <person name="Thiergart T."/>
            <person name="Pickel B."/>
            <person name="Atanasova L."/>
            <person name="Karlsson M."/>
            <person name="Huettel B."/>
            <person name="Barry K.W."/>
            <person name="Haridas S."/>
            <person name="Chen C."/>
            <person name="Bauer D."/>
            <person name="Andreopoulos W."/>
            <person name="Pangilinan J."/>
            <person name="LaButti K."/>
            <person name="Riley R."/>
            <person name="Lipzen A."/>
            <person name="Clum A."/>
            <person name="Drula E."/>
            <person name="Henrissat B."/>
            <person name="Kohler A."/>
            <person name="Grigoriev I.V."/>
            <person name="Martin F.M."/>
            <person name="Hacquard S."/>
        </authorList>
    </citation>
    <scope>NUCLEOTIDE SEQUENCE [LARGE SCALE GENOMIC DNA]</scope>
    <source>
        <strain evidence="2 3">MPI-CAGE-CH-0241</strain>
    </source>
</reference>